<dbReference type="EMBL" id="DVLP01000397">
    <property type="protein sequence ID" value="HIT76598.1"/>
    <property type="molecule type" value="Genomic_DNA"/>
</dbReference>
<accession>A0A9D1GZD3</accession>
<protein>
    <submittedName>
        <fullName evidence="2">M48 family metallopeptidase</fullName>
    </submittedName>
</protein>
<reference evidence="2" key="1">
    <citation type="submission" date="2020-10" db="EMBL/GenBank/DDBJ databases">
        <authorList>
            <person name="Gilroy R."/>
        </authorList>
    </citation>
    <scope>NUCLEOTIDE SEQUENCE</scope>
    <source>
        <strain evidence="2">ChiGjej1B1-24693</strain>
    </source>
</reference>
<dbReference type="InterPro" id="IPR002725">
    <property type="entry name" value="YgjP-like_metallopeptidase"/>
</dbReference>
<evidence type="ECO:0000313" key="2">
    <source>
        <dbReference type="EMBL" id="HIT76598.1"/>
    </source>
</evidence>
<dbReference type="Gene3D" id="3.30.2010.10">
    <property type="entry name" value="Metalloproteases ('zincins'), catalytic domain"/>
    <property type="match status" value="1"/>
</dbReference>
<dbReference type="InterPro" id="IPR053136">
    <property type="entry name" value="UTP_pyrophosphatase-like"/>
</dbReference>
<dbReference type="AlphaFoldDB" id="A0A9D1GZD3"/>
<proteinExistence type="predicted"/>
<dbReference type="Proteomes" id="UP000886842">
    <property type="component" value="Unassembled WGS sequence"/>
</dbReference>
<gene>
    <name evidence="2" type="ORF">IAA98_13525</name>
</gene>
<feature type="domain" description="YgjP-like metallopeptidase" evidence="1">
    <location>
        <begin position="79"/>
        <end position="154"/>
    </location>
</feature>
<organism evidence="2 3">
    <name type="scientific">Candidatus Avipropionibacterium avicola</name>
    <dbReference type="NCBI Taxonomy" id="2840701"/>
    <lineage>
        <taxon>Bacteria</taxon>
        <taxon>Bacillati</taxon>
        <taxon>Actinomycetota</taxon>
        <taxon>Actinomycetes</taxon>
        <taxon>Propionibacteriales</taxon>
        <taxon>Propionibacteriaceae</taxon>
        <taxon>Propionibacteriaceae incertae sedis</taxon>
        <taxon>Candidatus Avipropionibacterium</taxon>
    </lineage>
</organism>
<dbReference type="CDD" id="cd07344">
    <property type="entry name" value="M48_yhfN_like"/>
    <property type="match status" value="1"/>
</dbReference>
<sequence length="170" mass="19867">MRRSTRRRKTVTAVRDGEHIVLQVPARLRRSEIDEVMAELVPKLLAREEQRQRVPSDDELMARAQTLIDRYLSDQVLTPLTSVRWVTNQSQRWGSCSTRSGAIRLSHRLRSMPEWVVDNILLHELVHLVQPNHSPQFWALVQRDPNCERANAYLDGWTDAMAHRDRPTPF</sequence>
<name>A0A9D1GZD3_9ACTN</name>
<dbReference type="PANTHER" id="PTHR30399:SF1">
    <property type="entry name" value="UTP PYROPHOSPHATASE"/>
    <property type="match status" value="1"/>
</dbReference>
<evidence type="ECO:0000313" key="3">
    <source>
        <dbReference type="Proteomes" id="UP000886842"/>
    </source>
</evidence>
<comment type="caution">
    <text evidence="2">The sequence shown here is derived from an EMBL/GenBank/DDBJ whole genome shotgun (WGS) entry which is preliminary data.</text>
</comment>
<dbReference type="PANTHER" id="PTHR30399">
    <property type="entry name" value="UNCHARACTERIZED PROTEIN YGJP"/>
    <property type="match status" value="1"/>
</dbReference>
<reference evidence="2" key="2">
    <citation type="journal article" date="2021" name="PeerJ">
        <title>Extensive microbial diversity within the chicken gut microbiome revealed by metagenomics and culture.</title>
        <authorList>
            <person name="Gilroy R."/>
            <person name="Ravi A."/>
            <person name="Getino M."/>
            <person name="Pursley I."/>
            <person name="Horton D.L."/>
            <person name="Alikhan N.F."/>
            <person name="Baker D."/>
            <person name="Gharbi K."/>
            <person name="Hall N."/>
            <person name="Watson M."/>
            <person name="Adriaenssens E.M."/>
            <person name="Foster-Nyarko E."/>
            <person name="Jarju S."/>
            <person name="Secka A."/>
            <person name="Antonio M."/>
            <person name="Oren A."/>
            <person name="Chaudhuri R.R."/>
            <person name="La Ragione R."/>
            <person name="Hildebrand F."/>
            <person name="Pallen M.J."/>
        </authorList>
    </citation>
    <scope>NUCLEOTIDE SEQUENCE</scope>
    <source>
        <strain evidence="2">ChiGjej1B1-24693</strain>
    </source>
</reference>
<dbReference type="Pfam" id="PF01863">
    <property type="entry name" value="YgjP-like"/>
    <property type="match status" value="1"/>
</dbReference>
<evidence type="ECO:0000259" key="1">
    <source>
        <dbReference type="Pfam" id="PF01863"/>
    </source>
</evidence>